<keyword evidence="3" id="KW-1185">Reference proteome</keyword>
<proteinExistence type="predicted"/>
<dbReference type="STRING" id="198312.SAMN02745193_01810"/>
<dbReference type="RefSeq" id="WP_072674349.1">
    <property type="nucleotide sequence ID" value="NZ_MUYH01000007.1"/>
</dbReference>
<evidence type="ECO:0000256" key="1">
    <source>
        <dbReference type="SAM" id="Phobius"/>
    </source>
</evidence>
<reference evidence="3" key="1">
    <citation type="submission" date="2016-12" db="EMBL/GenBank/DDBJ databases">
        <authorList>
            <person name="Varghese N."/>
            <person name="Submissions S."/>
        </authorList>
    </citation>
    <scope>NUCLEOTIDE SEQUENCE [LARGE SCALE GENOMIC DNA]</scope>
    <source>
        <strain evidence="3">DSM 11032</strain>
    </source>
</reference>
<dbReference type="OrthoDB" id="7391639at2"/>
<keyword evidence="1" id="KW-1133">Transmembrane helix</keyword>
<protein>
    <submittedName>
        <fullName evidence="2">Uncharacterized protein</fullName>
    </submittedName>
</protein>
<keyword evidence="1" id="KW-0812">Transmembrane</keyword>
<name>A0A1M7SIV7_9SPHN</name>
<dbReference type="AlphaFoldDB" id="A0A1M7SIV7"/>
<feature type="transmembrane region" description="Helical" evidence="1">
    <location>
        <begin position="40"/>
        <end position="62"/>
    </location>
</feature>
<feature type="transmembrane region" description="Helical" evidence="1">
    <location>
        <begin position="90"/>
        <end position="106"/>
    </location>
</feature>
<accession>A0A1M7SIV7</accession>
<dbReference type="Proteomes" id="UP000184391">
    <property type="component" value="Unassembled WGS sequence"/>
</dbReference>
<dbReference type="EMBL" id="FRDF01000009">
    <property type="protein sequence ID" value="SHN58373.1"/>
    <property type="molecule type" value="Genomic_DNA"/>
</dbReference>
<keyword evidence="1" id="KW-0472">Membrane</keyword>
<feature type="transmembrane region" description="Helical" evidence="1">
    <location>
        <begin position="118"/>
        <end position="135"/>
    </location>
</feature>
<gene>
    <name evidence="2" type="ORF">SAMN02745193_01810</name>
</gene>
<evidence type="ECO:0000313" key="2">
    <source>
        <dbReference type="EMBL" id="SHN58373.1"/>
    </source>
</evidence>
<feature type="transmembrane region" description="Helical" evidence="1">
    <location>
        <begin position="12"/>
        <end position="34"/>
    </location>
</feature>
<sequence>MPPGGKVAKRLSWYWQVEIANAALVPAGFVIIAYLNGARLGWPTFAALVPGCGLLIIGGLYWRGKLHALQGDKAALDKALAVADRFDRPLLLLTIAACLLAAAGFIPPLRESDGGERWAVLIAALLALAEYVNYYHRQLQHFDNWPDFQRLITGRGFRPAKMAVDLAAWRAARQKRQAA</sequence>
<evidence type="ECO:0000313" key="3">
    <source>
        <dbReference type="Proteomes" id="UP000184391"/>
    </source>
</evidence>
<organism evidence="2 3">
    <name type="scientific">Erythrobacter sanguineus</name>
    <dbReference type="NCBI Taxonomy" id="198312"/>
    <lineage>
        <taxon>Bacteria</taxon>
        <taxon>Pseudomonadati</taxon>
        <taxon>Pseudomonadota</taxon>
        <taxon>Alphaproteobacteria</taxon>
        <taxon>Sphingomonadales</taxon>
        <taxon>Erythrobacteraceae</taxon>
        <taxon>Erythrobacter/Porphyrobacter group</taxon>
        <taxon>Erythrobacter</taxon>
    </lineage>
</organism>